<reference evidence="9 10" key="1">
    <citation type="submission" date="2018-05" db="EMBL/GenBank/DDBJ databases">
        <title>Genomic Encyclopedia of Type Strains, Phase IV (KMG-IV): sequencing the most valuable type-strain genomes for metagenomic binning, comparative biology and taxonomic classification.</title>
        <authorList>
            <person name="Goeker M."/>
        </authorList>
    </citation>
    <scope>NUCLEOTIDE SEQUENCE [LARGE SCALE GENOMIC DNA]</scope>
    <source>
        <strain evidence="9 10">DSM 18773</strain>
    </source>
</reference>
<evidence type="ECO:0000256" key="2">
    <source>
        <dbReference type="ARBA" id="ARBA00005695"/>
    </source>
</evidence>
<evidence type="ECO:0000256" key="5">
    <source>
        <dbReference type="ARBA" id="ARBA00022856"/>
    </source>
</evidence>
<dbReference type="SUPFAM" id="SSF55383">
    <property type="entry name" value="Copper amine oxidase, domain N"/>
    <property type="match status" value="1"/>
</dbReference>
<evidence type="ECO:0000259" key="8">
    <source>
        <dbReference type="Pfam" id="PF07833"/>
    </source>
</evidence>
<dbReference type="EMBL" id="QGGL01000016">
    <property type="protein sequence ID" value="PWK07900.1"/>
    <property type="molecule type" value="Genomic_DNA"/>
</dbReference>
<protein>
    <submittedName>
        <fullName evidence="9">Oligopeptide transport system substrate-binding protein</fullName>
    </submittedName>
</protein>
<gene>
    <name evidence="9" type="ORF">C7459_11659</name>
</gene>
<dbReference type="OrthoDB" id="9772924at2"/>
<comment type="subcellular location">
    <subcellularLocation>
        <location evidence="1">Cell envelope</location>
    </subcellularLocation>
</comment>
<keyword evidence="5" id="KW-0571">Peptide transport</keyword>
<dbReference type="RefSeq" id="WP_109690505.1">
    <property type="nucleotide sequence ID" value="NZ_QGGL01000016.1"/>
</dbReference>
<dbReference type="GO" id="GO:0030288">
    <property type="term" value="C:outer membrane-bounded periplasmic space"/>
    <property type="evidence" value="ECO:0007669"/>
    <property type="project" value="UniProtKB-ARBA"/>
</dbReference>
<dbReference type="Pfam" id="PF00496">
    <property type="entry name" value="SBP_bac_5"/>
    <property type="match status" value="1"/>
</dbReference>
<keyword evidence="4 6" id="KW-0732">Signal</keyword>
<dbReference type="Gene3D" id="3.10.105.10">
    <property type="entry name" value="Dipeptide-binding Protein, Domain 3"/>
    <property type="match status" value="1"/>
</dbReference>
<evidence type="ECO:0000256" key="1">
    <source>
        <dbReference type="ARBA" id="ARBA00004196"/>
    </source>
</evidence>
<dbReference type="AlphaFoldDB" id="A0A316D6Q3"/>
<evidence type="ECO:0000259" key="7">
    <source>
        <dbReference type="Pfam" id="PF00496"/>
    </source>
</evidence>
<name>A0A316D6Q3_9BACL</name>
<accession>A0A316D6Q3</accession>
<evidence type="ECO:0000256" key="3">
    <source>
        <dbReference type="ARBA" id="ARBA00022448"/>
    </source>
</evidence>
<comment type="caution">
    <text evidence="9">The sequence shown here is derived from an EMBL/GenBank/DDBJ whole genome shotgun (WGS) entry which is preliminary data.</text>
</comment>
<dbReference type="InterPro" id="IPR036582">
    <property type="entry name" value="Mao_N_sf"/>
</dbReference>
<keyword evidence="5" id="KW-0653">Protein transport</keyword>
<organism evidence="9 10">
    <name type="scientific">Tumebacillus permanentifrigoris</name>
    <dbReference type="NCBI Taxonomy" id="378543"/>
    <lineage>
        <taxon>Bacteria</taxon>
        <taxon>Bacillati</taxon>
        <taxon>Bacillota</taxon>
        <taxon>Bacilli</taxon>
        <taxon>Bacillales</taxon>
        <taxon>Alicyclobacillaceae</taxon>
        <taxon>Tumebacillus</taxon>
    </lineage>
</organism>
<dbReference type="Gene3D" id="3.30.457.10">
    <property type="entry name" value="Copper amine oxidase-like, N-terminal domain"/>
    <property type="match status" value="1"/>
</dbReference>
<dbReference type="InterPro" id="IPR000914">
    <property type="entry name" value="SBP_5_dom"/>
</dbReference>
<sequence>MKTKSLPLALSVLTALSLLTLPTASHAADPVHIVIDGVVQTFDVAPYVKNDRTYIPLRGVLEKLGAHVFWNEILTQVIVKKGNTFVTLMPDQSVATVNGAVKVLDAPPELQNERTMIPLRFLVEALGADVKWDGNTNTVSITSTPEPITTTKQFNMYMNDPVLTIAPAFVTNEYKWNLLQQLYEGLTHVDEQGKAIPGVAESWETSDDGLTWTFHLRESAKWSDGSPVIASDFETGWKQAIDIKSESPLSFLFDEIQGVHSYHYGPGALREVGIHATDDRTLTVKLEHPMPWFPLLTAEPIFSPQKNQFADGKTFSLTNGPFSIQKWFPYFDMQMEKSATYWDREHVQLDQIHVQLTPAFNDEFLYTLYEGGAIDEMPLLLAQYDALKNNRDYQMVPEPTTSYLIYNESNPALKNAKIRRAFSYAIDPSVYTSTLFQGRAKPAVGLVPSGVSDGSGGGDFRQHAGTVSQSANHDAEVKQLLADGLREAGLTQLPPLTFTIEQSDLSEQIAAFLTKQWHDKLGIDVKINLVSATDKYRLQDTRKYDICFNTWGADYNDPMTFLGLFSTNGIDNKAGYSNPAYDALLKQANAERKASARSQLLVQAEQLVLQDAAVTPLTFREGQILIKPYVRGFHYVGKGRNFDLKNVTIQGK</sequence>
<dbReference type="FunFam" id="3.10.105.10:FF:000001">
    <property type="entry name" value="Oligopeptide ABC transporter, oligopeptide-binding protein"/>
    <property type="match status" value="1"/>
</dbReference>
<feature type="signal peptide" evidence="6">
    <location>
        <begin position="1"/>
        <end position="27"/>
    </location>
</feature>
<dbReference type="CDD" id="cd08504">
    <property type="entry name" value="PBP2_OppA"/>
    <property type="match status" value="1"/>
</dbReference>
<evidence type="ECO:0000256" key="4">
    <source>
        <dbReference type="ARBA" id="ARBA00022729"/>
    </source>
</evidence>
<dbReference type="Gene3D" id="3.90.76.10">
    <property type="entry name" value="Dipeptide-binding Protein, Domain 1"/>
    <property type="match status" value="1"/>
</dbReference>
<keyword evidence="10" id="KW-1185">Reference proteome</keyword>
<dbReference type="Gene3D" id="3.40.190.10">
    <property type="entry name" value="Periplasmic binding protein-like II"/>
    <property type="match status" value="1"/>
</dbReference>
<comment type="similarity">
    <text evidence="2">Belongs to the bacterial solute-binding protein 5 family.</text>
</comment>
<dbReference type="Pfam" id="PF07833">
    <property type="entry name" value="Cu_amine_oxidN1"/>
    <property type="match status" value="1"/>
</dbReference>
<feature type="domain" description="Copper amine oxidase-like N-terminal" evidence="8">
    <location>
        <begin position="34"/>
        <end position="141"/>
    </location>
</feature>
<proteinExistence type="inferred from homology"/>
<dbReference type="Proteomes" id="UP000245634">
    <property type="component" value="Unassembled WGS sequence"/>
</dbReference>
<evidence type="ECO:0000256" key="6">
    <source>
        <dbReference type="SAM" id="SignalP"/>
    </source>
</evidence>
<dbReference type="GO" id="GO:0015833">
    <property type="term" value="P:peptide transport"/>
    <property type="evidence" value="ECO:0007669"/>
    <property type="project" value="UniProtKB-KW"/>
</dbReference>
<keyword evidence="3" id="KW-0813">Transport</keyword>
<feature type="domain" description="Solute-binding protein family 5" evidence="7">
    <location>
        <begin position="195"/>
        <end position="570"/>
    </location>
</feature>
<evidence type="ECO:0000313" key="10">
    <source>
        <dbReference type="Proteomes" id="UP000245634"/>
    </source>
</evidence>
<dbReference type="InterPro" id="IPR039424">
    <property type="entry name" value="SBP_5"/>
</dbReference>
<dbReference type="InterPro" id="IPR012854">
    <property type="entry name" value="Cu_amine_oxidase-like_N"/>
</dbReference>
<dbReference type="GO" id="GO:1904680">
    <property type="term" value="F:peptide transmembrane transporter activity"/>
    <property type="evidence" value="ECO:0007669"/>
    <property type="project" value="TreeGrafter"/>
</dbReference>
<dbReference type="SUPFAM" id="SSF53850">
    <property type="entry name" value="Periplasmic binding protein-like II"/>
    <property type="match status" value="1"/>
</dbReference>
<dbReference type="PANTHER" id="PTHR30290:SF10">
    <property type="entry name" value="PERIPLASMIC OLIGOPEPTIDE-BINDING PROTEIN-RELATED"/>
    <property type="match status" value="1"/>
</dbReference>
<evidence type="ECO:0000313" key="9">
    <source>
        <dbReference type="EMBL" id="PWK07900.1"/>
    </source>
</evidence>
<feature type="chain" id="PRO_5016340583" evidence="6">
    <location>
        <begin position="28"/>
        <end position="652"/>
    </location>
</feature>
<dbReference type="PANTHER" id="PTHR30290">
    <property type="entry name" value="PERIPLASMIC BINDING COMPONENT OF ABC TRANSPORTER"/>
    <property type="match status" value="1"/>
</dbReference>
<dbReference type="FunFam" id="3.90.76.10:FF:000001">
    <property type="entry name" value="Oligopeptide ABC transporter substrate-binding protein"/>
    <property type="match status" value="1"/>
</dbReference>